<dbReference type="InterPro" id="IPR025293">
    <property type="entry name" value="YfiR/HmsC-like"/>
</dbReference>
<name>A0A8J7QNT4_9BACT</name>
<comment type="caution">
    <text evidence="1">The sequence shown here is derived from an EMBL/GenBank/DDBJ whole genome shotgun (WGS) entry which is preliminary data.</text>
</comment>
<gene>
    <name evidence="1" type="ORF">J3U88_25435</name>
</gene>
<dbReference type="RefSeq" id="WP_207861821.1">
    <property type="nucleotide sequence ID" value="NZ_JAFREP010000028.1"/>
</dbReference>
<accession>A0A8J7QNT4</accession>
<evidence type="ECO:0000313" key="1">
    <source>
        <dbReference type="EMBL" id="MBO1321848.1"/>
    </source>
</evidence>
<reference evidence="1" key="1">
    <citation type="submission" date="2021-03" db="EMBL/GenBank/DDBJ databases">
        <authorList>
            <person name="Wang G."/>
        </authorList>
    </citation>
    <scope>NUCLEOTIDE SEQUENCE</scope>
    <source>
        <strain evidence="1">KCTC 12899</strain>
    </source>
</reference>
<dbReference type="AlphaFoldDB" id="A0A8J7QNT4"/>
<keyword evidence="2" id="KW-1185">Reference proteome</keyword>
<dbReference type="EMBL" id="JAFREP010000028">
    <property type="protein sequence ID" value="MBO1321848.1"/>
    <property type="molecule type" value="Genomic_DNA"/>
</dbReference>
<proteinExistence type="predicted"/>
<sequence>MKTRAGSFKRVYLAAVLILLPWGGAIPRVAAQPVTDAEIKATLLFKFVPFVRWPKPKTVQADHFIFLIVGQDPFGPVIDHFEGQSIRGRPLKIVRVPDFRVTSEEPLPACDMVFISASMADQLDALLAGLDGKPILTVSDQAGWGARGVMINFFESEESVRFEINPQSTRASGIRIGAQLLKLSRIVK</sequence>
<evidence type="ECO:0000313" key="2">
    <source>
        <dbReference type="Proteomes" id="UP000664417"/>
    </source>
</evidence>
<dbReference type="Pfam" id="PF13689">
    <property type="entry name" value="DUF4154"/>
    <property type="match status" value="1"/>
</dbReference>
<organism evidence="1 2">
    <name type="scientific">Acanthopleuribacter pedis</name>
    <dbReference type="NCBI Taxonomy" id="442870"/>
    <lineage>
        <taxon>Bacteria</taxon>
        <taxon>Pseudomonadati</taxon>
        <taxon>Acidobacteriota</taxon>
        <taxon>Holophagae</taxon>
        <taxon>Acanthopleuribacterales</taxon>
        <taxon>Acanthopleuribacteraceae</taxon>
        <taxon>Acanthopleuribacter</taxon>
    </lineage>
</organism>
<protein>
    <submittedName>
        <fullName evidence="1">YfiR family protein</fullName>
    </submittedName>
</protein>
<dbReference type="Proteomes" id="UP000664417">
    <property type="component" value="Unassembled WGS sequence"/>
</dbReference>